<feature type="compositionally biased region" description="Basic and acidic residues" evidence="1">
    <location>
        <begin position="640"/>
        <end position="650"/>
    </location>
</feature>
<gene>
    <name evidence="2" type="ORF">EDEG_03170</name>
</gene>
<feature type="region of interest" description="Disordered" evidence="1">
    <location>
        <begin position="624"/>
        <end position="650"/>
    </location>
</feature>
<sequence length="721" mass="84432">MNGEITKRSSKIVIVFNSQTNAYKNYLTNQKVMVDHKLKISQEDFIKNIIPSIEKYFDENKEENTINCKNSKIFTSKGIYLYLEPFNTTCGFILPKSKNTNSLAYKYTICFLDDFRTSQIIIDFSSIEYIVKKSVSECEVTWIFQESYNCNEKMMVNGLRNKTKNKSSKIEFIVEKITIGNQNFSTSVCNELTQVEKNELKWASKVINDKELAKSIYSCKFMKNDEWLKKNNIKKDDDLKSLKIFLNSYFIEVNYDTNDSISSDNNNSHIINRQIKGNTINTDVCNFDNENRKLAHNKNAKLKCVENSDHYTSHRNNENTIFYMDSQNSKEIPRSRRNDHGNAFKSENNTEQILDIQISHTLENTLSFAADINELNAEEANIHNGFNNENDSNSQKTLNVEPTKPYVSIRLLLDSIPDFKNELYKHYLKMLERCKKQNNGADLVMNPWHCSHVLYNRVFEVFKNDLTELIFASEEMNQKQNLLNKKSETYFEKDTEDDIINIDTKSNLAVEKDQNVSENIGNKKTCSPTNAKKIIKIIRKQLDHQKKLEFTTTNYELYHDKHQKMCLNKEENYNDKTNKSTQKISNISNYYTESTMKSNQSNSFLQNNNKLQIPFDLSDSLKLNKNETNKSTKKKKNKNKKENFTEKTNQHAKEKFDITEINTPKKRNWPKDDEQLIFDVETQPSFEDNDLDVKFSKNFFFSCFERFCAFLNGIICKFTLV</sequence>
<reference evidence="3" key="2">
    <citation type="submission" date="2015-07" db="EMBL/GenBank/DDBJ databases">
        <title>Contrasting host-pathogen interactions and genome evolution in two generalist and specialist microsporidian pathogens of mosquitoes.</title>
        <authorList>
            <consortium name="The Broad Institute Genomics Platform"/>
            <consortium name="The Broad Institute Genome Sequencing Center for Infectious Disease"/>
            <person name="Cuomo C.A."/>
            <person name="Sanscrainte N.D."/>
            <person name="Goldberg J.M."/>
            <person name="Heiman D."/>
            <person name="Young S."/>
            <person name="Zeng Q."/>
            <person name="Becnel J.J."/>
            <person name="Birren B.W."/>
        </authorList>
    </citation>
    <scope>NUCLEOTIDE SEQUENCE [LARGE SCALE GENOMIC DNA]</scope>
    <source>
        <strain evidence="3">USNM 41457</strain>
    </source>
</reference>
<name>J9D3I1_EDHAE</name>
<dbReference type="Proteomes" id="UP000003163">
    <property type="component" value="Unassembled WGS sequence"/>
</dbReference>
<evidence type="ECO:0000313" key="2">
    <source>
        <dbReference type="EMBL" id="EJW02401.1"/>
    </source>
</evidence>
<proteinExistence type="predicted"/>
<dbReference type="AlphaFoldDB" id="J9D3I1"/>
<comment type="caution">
    <text evidence="2">The sequence shown here is derived from an EMBL/GenBank/DDBJ whole genome shotgun (WGS) entry which is preliminary data.</text>
</comment>
<dbReference type="EMBL" id="AFBI03000073">
    <property type="protein sequence ID" value="EJW02401.1"/>
    <property type="molecule type" value="Genomic_DNA"/>
</dbReference>
<accession>J9D3I1</accession>
<dbReference type="VEuPathDB" id="MicrosporidiaDB:EDEG_03170"/>
<evidence type="ECO:0000256" key="1">
    <source>
        <dbReference type="SAM" id="MobiDB-lite"/>
    </source>
</evidence>
<evidence type="ECO:0000313" key="3">
    <source>
        <dbReference type="Proteomes" id="UP000003163"/>
    </source>
</evidence>
<reference evidence="2 3" key="1">
    <citation type="submission" date="2011-08" db="EMBL/GenBank/DDBJ databases">
        <authorList>
            <person name="Liu Z.J."/>
            <person name="Shi F.L."/>
            <person name="Lu J.Q."/>
            <person name="Li M."/>
            <person name="Wang Z.L."/>
        </authorList>
    </citation>
    <scope>NUCLEOTIDE SEQUENCE [LARGE SCALE GENOMIC DNA]</scope>
    <source>
        <strain evidence="2 3">USNM 41457</strain>
    </source>
</reference>
<organism evidence="2 3">
    <name type="scientific">Edhazardia aedis (strain USNM 41457)</name>
    <name type="common">Microsporidian parasite</name>
    <dbReference type="NCBI Taxonomy" id="1003232"/>
    <lineage>
        <taxon>Eukaryota</taxon>
        <taxon>Fungi</taxon>
        <taxon>Fungi incertae sedis</taxon>
        <taxon>Microsporidia</taxon>
        <taxon>Edhazardia</taxon>
    </lineage>
</organism>
<protein>
    <submittedName>
        <fullName evidence="2">Uncharacterized protein</fullName>
    </submittedName>
</protein>
<dbReference type="HOGENOM" id="CLU_383570_0_0_1"/>
<dbReference type="InParanoid" id="J9D3I1"/>
<keyword evidence="3" id="KW-1185">Reference proteome</keyword>